<reference evidence="2 3" key="1">
    <citation type="journal article" name="Nat. Commun.">
        <title>Undinarchaeota illuminate DPANN phylogeny and the impact of gene transfer on archaeal evolution.</title>
        <authorList>
            <person name="Dombrowski N."/>
            <person name="Williams T.A."/>
            <person name="Sun J."/>
            <person name="Woodcroft B.J."/>
            <person name="Lee J.H."/>
            <person name="Minh B.Q."/>
            <person name="Rinke C."/>
            <person name="Spang A."/>
        </authorList>
    </citation>
    <scope>NUCLEOTIDE SEQUENCE [LARGE SCALE GENOMIC DNA]</scope>
    <source>
        <strain evidence="2">MAG_bin17</strain>
    </source>
</reference>
<evidence type="ECO:0000313" key="3">
    <source>
        <dbReference type="Proteomes" id="UP000604391"/>
    </source>
</evidence>
<sequence length="85" mass="9577">MEGNPCESCNRPMHSEKNHGGGFAGNPYCDFCTDGDGNLNSFEEIRKGMVDFAVSRDDIGTREAQEVANQHLRKMPAWRHLYEAE</sequence>
<feature type="domain" description="Putative zinc ribbon" evidence="1">
    <location>
        <begin position="6"/>
        <end position="79"/>
    </location>
</feature>
<keyword evidence="3" id="KW-1185">Reference proteome</keyword>
<name>A0A832UZ66_9ARCH</name>
<evidence type="ECO:0000313" key="2">
    <source>
        <dbReference type="EMBL" id="HIJ99397.1"/>
    </source>
</evidence>
<dbReference type="Proteomes" id="UP000604391">
    <property type="component" value="Unassembled WGS sequence"/>
</dbReference>
<organism evidence="2 3">
    <name type="scientific">Candidatus Undinarchaeum marinum</name>
    <dbReference type="NCBI Taxonomy" id="2756141"/>
    <lineage>
        <taxon>Archaea</taxon>
        <taxon>Candidatus Undinarchaeota</taxon>
        <taxon>Candidatus Undinarchaeia</taxon>
        <taxon>Candidatus Undinarchaeales</taxon>
        <taxon>Candidatus Undinarchaeaceae</taxon>
        <taxon>Candidatus Undinarchaeum</taxon>
    </lineage>
</organism>
<evidence type="ECO:0000259" key="1">
    <source>
        <dbReference type="Pfam" id="PF12674"/>
    </source>
</evidence>
<accession>A0A832UZ66</accession>
<protein>
    <recommendedName>
        <fullName evidence="1">Putative zinc ribbon domain-containing protein</fullName>
    </recommendedName>
</protein>
<dbReference type="Pfam" id="PF12674">
    <property type="entry name" value="Zn_ribbon_2"/>
    <property type="match status" value="1"/>
</dbReference>
<gene>
    <name evidence="2" type="ORF">H1011_01060</name>
</gene>
<proteinExistence type="predicted"/>
<dbReference type="EMBL" id="DVAD01000007">
    <property type="protein sequence ID" value="HIJ99397.1"/>
    <property type="molecule type" value="Genomic_DNA"/>
</dbReference>
<comment type="caution">
    <text evidence="2">The sequence shown here is derived from an EMBL/GenBank/DDBJ whole genome shotgun (WGS) entry which is preliminary data.</text>
</comment>
<dbReference type="InterPro" id="IPR025868">
    <property type="entry name" value="Zn_ribbon_dom_put"/>
</dbReference>
<dbReference type="AlphaFoldDB" id="A0A832UZ66"/>